<reference evidence="1 2" key="1">
    <citation type="journal article" date="2011" name="J. Bacteriol.">
        <title>Genome sequence of the ethanol-producing Zymomonas mobilis subsp. pomaceae lectotype strain ATCC 29192.</title>
        <authorList>
            <person name="Kouvelis V.N."/>
            <person name="Davenport K.W."/>
            <person name="Brettin T.S."/>
            <person name="Bruce D."/>
            <person name="Detter C."/>
            <person name="Han C.S."/>
            <person name="Nolan M."/>
            <person name="Tapia R."/>
            <person name="Damoulaki A."/>
            <person name="Kyrpides N.C."/>
            <person name="Typas M.A."/>
            <person name="Pappas K.M."/>
        </authorList>
    </citation>
    <scope>NUCLEOTIDE SEQUENCE [LARGE SCALE GENOMIC DNA]</scope>
    <source>
        <strain evidence="2">ATCC 29192 / DSM 22645 / JCM 10191 / CCUG 17912 / NBRC 13757 / NCIMB 11200 / NRRL B-4491 / Barker I</strain>
        <plasmid evidence="1">pZYMOP02</plasmid>
    </source>
</reference>
<dbReference type="PATRIC" id="fig|579138.3.peg.1891"/>
<name>F8EWK5_ZYMMT</name>
<sequence>MPVMKKSDQIDYIRNWVRQERLLRDWSTRVLAEKATEVAKANNVQIDLKQQSISYLELGHMKSIPNWLQFVEQAFEENPPKLLGKVYQKPQSFDCNGKTFLPDESSLKKILIGLLAPMEDHIPWDSKYRIASSLAKNLPKGIKEVGMFLG</sequence>
<dbReference type="Proteomes" id="UP000000491">
    <property type="component" value="Plasmid pZYMOP02"/>
</dbReference>
<organism evidence="1 2">
    <name type="scientific">Zymomonas mobilis subsp. pomaceae (strain ATCC 29192 / DSM 22645 / JCM 10191 / CCUG 17912 / NBRC 13757 / NCIMB 11200 / NRRL B-4491 / Barker I)</name>
    <dbReference type="NCBI Taxonomy" id="579138"/>
    <lineage>
        <taxon>Bacteria</taxon>
        <taxon>Pseudomonadati</taxon>
        <taxon>Pseudomonadota</taxon>
        <taxon>Alphaproteobacteria</taxon>
        <taxon>Sphingomonadales</taxon>
        <taxon>Zymomonadaceae</taxon>
        <taxon>Zymomonas</taxon>
    </lineage>
</organism>
<dbReference type="RefSeq" id="WP_013945655.1">
    <property type="nucleotide sequence ID" value="NC_015716.1"/>
</dbReference>
<proteinExistence type="predicted"/>
<accession>F8EWK5</accession>
<evidence type="ECO:0000313" key="2">
    <source>
        <dbReference type="Proteomes" id="UP000000491"/>
    </source>
</evidence>
<geneLocation type="plasmid" evidence="1 2">
    <name>pZYMOP02</name>
</geneLocation>
<keyword evidence="1" id="KW-0614">Plasmid</keyword>
<gene>
    <name evidence="1" type="ordered locus">Zymop_2073</name>
</gene>
<dbReference type="HOGENOM" id="CLU_1712608_0_0_5"/>
<protein>
    <submittedName>
        <fullName evidence="1">Uncharacterized protein</fullName>
    </submittedName>
</protein>
<evidence type="ECO:0000313" key="1">
    <source>
        <dbReference type="EMBL" id="AEI38648.1"/>
    </source>
</evidence>
<dbReference type="KEGG" id="zmp:Zymop_2073"/>
<dbReference type="AlphaFoldDB" id="F8EWK5"/>
<dbReference type="EMBL" id="CP002867">
    <property type="protein sequence ID" value="AEI38648.1"/>
    <property type="molecule type" value="Genomic_DNA"/>
</dbReference>